<organism evidence="4">
    <name type="scientific">Anisakis simplex</name>
    <name type="common">Herring worm</name>
    <dbReference type="NCBI Taxonomy" id="6269"/>
    <lineage>
        <taxon>Eukaryota</taxon>
        <taxon>Metazoa</taxon>
        <taxon>Ecdysozoa</taxon>
        <taxon>Nematoda</taxon>
        <taxon>Chromadorea</taxon>
        <taxon>Rhabditida</taxon>
        <taxon>Spirurina</taxon>
        <taxon>Ascaridomorpha</taxon>
        <taxon>Ascaridoidea</taxon>
        <taxon>Anisakidae</taxon>
        <taxon>Anisakis</taxon>
        <taxon>Anisakis simplex complex</taxon>
    </lineage>
</organism>
<gene>
    <name evidence="2" type="ORF">ASIM_LOCUS11238</name>
</gene>
<name>A0A0M3JUC5_ANISI</name>
<evidence type="ECO:0000313" key="2">
    <source>
        <dbReference type="EMBL" id="VDK44639.1"/>
    </source>
</evidence>
<proteinExistence type="predicted"/>
<dbReference type="OrthoDB" id="10610571at2759"/>
<dbReference type="AlphaFoldDB" id="A0A0M3JUC5"/>
<keyword evidence="3" id="KW-1185">Reference proteome</keyword>
<evidence type="ECO:0000313" key="4">
    <source>
        <dbReference type="WBParaSite" id="ASIM_0001177201-mRNA-1"/>
    </source>
</evidence>
<feature type="transmembrane region" description="Helical" evidence="1">
    <location>
        <begin position="16"/>
        <end position="35"/>
    </location>
</feature>
<reference evidence="2 3" key="2">
    <citation type="submission" date="2018-11" db="EMBL/GenBank/DDBJ databases">
        <authorList>
            <consortium name="Pathogen Informatics"/>
        </authorList>
    </citation>
    <scope>NUCLEOTIDE SEQUENCE [LARGE SCALE GENOMIC DNA]</scope>
</reference>
<reference evidence="4" key="1">
    <citation type="submission" date="2017-02" db="UniProtKB">
        <authorList>
            <consortium name="WormBaseParasite"/>
        </authorList>
    </citation>
    <scope>IDENTIFICATION</scope>
</reference>
<protein>
    <submittedName>
        <fullName evidence="4">Transmembrane protein</fullName>
    </submittedName>
</protein>
<keyword evidence="1" id="KW-0472">Membrane</keyword>
<dbReference type="EMBL" id="UYRR01031051">
    <property type="protein sequence ID" value="VDK44639.1"/>
    <property type="molecule type" value="Genomic_DNA"/>
</dbReference>
<dbReference type="WBParaSite" id="ASIM_0001177201-mRNA-1">
    <property type="protein sequence ID" value="ASIM_0001177201-mRNA-1"/>
    <property type="gene ID" value="ASIM_0001177201"/>
</dbReference>
<keyword evidence="1" id="KW-0812">Transmembrane</keyword>
<accession>A0A0M3JUC5</accession>
<keyword evidence="1" id="KW-1133">Transmembrane helix</keyword>
<evidence type="ECO:0000313" key="3">
    <source>
        <dbReference type="Proteomes" id="UP000267096"/>
    </source>
</evidence>
<evidence type="ECO:0000256" key="1">
    <source>
        <dbReference type="SAM" id="Phobius"/>
    </source>
</evidence>
<dbReference type="Proteomes" id="UP000267096">
    <property type="component" value="Unassembled WGS sequence"/>
</dbReference>
<sequence length="113" mass="12843">MKAKLAGFEGYDLWRFLQMHIAVAIVVCAFACKLVSSMPSETRSESPSLWDHIAGTSSFIGSDVDNDRSDGSWDISEAEPVLQRQAKRRLKVDRNCFFNHISCYRKNRMDSHA</sequence>